<dbReference type="PANTHER" id="PTHR43570">
    <property type="entry name" value="ALDEHYDE DEHYDROGENASE"/>
    <property type="match status" value="1"/>
</dbReference>
<dbReference type="Proteomes" id="UP001165302">
    <property type="component" value="Unassembled WGS sequence"/>
</dbReference>
<evidence type="ECO:0000313" key="9">
    <source>
        <dbReference type="Proteomes" id="UP001165302"/>
    </source>
</evidence>
<dbReference type="EMBL" id="JADEYP010000004">
    <property type="protein sequence ID" value="MCA5004153.1"/>
    <property type="molecule type" value="Genomic_DNA"/>
</dbReference>
<organism evidence="8 9">
    <name type="scientific">Sphingobacterium bovistauri</name>
    <dbReference type="NCBI Taxonomy" id="2781959"/>
    <lineage>
        <taxon>Bacteria</taxon>
        <taxon>Pseudomonadati</taxon>
        <taxon>Bacteroidota</taxon>
        <taxon>Sphingobacteriia</taxon>
        <taxon>Sphingobacteriales</taxon>
        <taxon>Sphingobacteriaceae</taxon>
        <taxon>Sphingobacterium</taxon>
    </lineage>
</organism>
<dbReference type="PROSITE" id="PS00687">
    <property type="entry name" value="ALDEHYDE_DEHYDR_GLU"/>
    <property type="match status" value="1"/>
</dbReference>
<evidence type="ECO:0000256" key="4">
    <source>
        <dbReference type="PIRNR" id="PIRNR036492"/>
    </source>
</evidence>
<dbReference type="InterPro" id="IPR016163">
    <property type="entry name" value="Ald_DH_C"/>
</dbReference>
<dbReference type="InterPro" id="IPR016161">
    <property type="entry name" value="Ald_DH/histidinol_DH"/>
</dbReference>
<evidence type="ECO:0000256" key="6">
    <source>
        <dbReference type="RuleBase" id="RU003345"/>
    </source>
</evidence>
<reference evidence="8" key="1">
    <citation type="submission" date="2020-10" db="EMBL/GenBank/DDBJ databases">
        <authorList>
            <person name="Lu T."/>
            <person name="Wang Q."/>
            <person name="Han X."/>
        </authorList>
    </citation>
    <scope>NUCLEOTIDE SEQUENCE</scope>
    <source>
        <strain evidence="8">WQ 366</strain>
    </source>
</reference>
<sequence>MEDNRFIYIDEIYNQQVKFKEECKETSVYNRVQLLKKLKATILHKEGEIKDAIYKDFRKSIIETETTEILTSILEINHFIKNLKKWTKSKSVGSSLMFASTSAKLLYEPKGNTLIITPWNYPFQLPLVHLIASVAAGNTVILKLSEFTPHINAVIKSIIIQVFVSNHVAIVEGEIEETTHLLALKFDHIHFTGSPAVGKIIMQAASKNLTDITLELGGKSPVFVDKNINIKEVVRNLLWAKFVNMGQTCIAPDYLLVDKAIEQEFDHAWKEEILNAFGINPIESNDLARIINTKQFDRLENYLNELKNSDTNWIVSGTNNKSDLFIHPTVLKNVPINCALMEDEIFGPILPIIYYQDIQQALQIVRSKEKPLALYIFSKKQDYINYVLGNTTAGGTTVNDAMLHIMHPNLPFGGVNNSGLGQSLGHYGFKSFSHERAVLKSNFFPMSKFFWYPYNNNTKKMLGYIKRIFT</sequence>
<evidence type="ECO:0000313" key="8">
    <source>
        <dbReference type="EMBL" id="MCA5004153.1"/>
    </source>
</evidence>
<dbReference type="InterPro" id="IPR016160">
    <property type="entry name" value="Ald_DH_CS_CYS"/>
</dbReference>
<keyword evidence="3" id="KW-0520">NAD</keyword>
<comment type="similarity">
    <text evidence="1 4 6">Belongs to the aldehyde dehydrogenase family.</text>
</comment>
<dbReference type="InterPro" id="IPR012394">
    <property type="entry name" value="Aldehyde_DH_NAD(P)"/>
</dbReference>
<evidence type="ECO:0000256" key="3">
    <source>
        <dbReference type="ARBA" id="ARBA00023027"/>
    </source>
</evidence>
<proteinExistence type="inferred from homology"/>
<keyword evidence="9" id="KW-1185">Reference proteome</keyword>
<dbReference type="Pfam" id="PF00171">
    <property type="entry name" value="Aldedh"/>
    <property type="match status" value="1"/>
</dbReference>
<dbReference type="PIRSF" id="PIRSF036492">
    <property type="entry name" value="ALDH"/>
    <property type="match status" value="1"/>
</dbReference>
<evidence type="ECO:0000256" key="2">
    <source>
        <dbReference type="ARBA" id="ARBA00023002"/>
    </source>
</evidence>
<dbReference type="Gene3D" id="3.40.309.10">
    <property type="entry name" value="Aldehyde Dehydrogenase, Chain A, domain 2"/>
    <property type="match status" value="1"/>
</dbReference>
<accession>A0ABS7Z1V9</accession>
<protein>
    <recommendedName>
        <fullName evidence="4">Aldehyde dehydrogenase</fullName>
    </recommendedName>
</protein>
<dbReference type="SUPFAM" id="SSF53720">
    <property type="entry name" value="ALDH-like"/>
    <property type="match status" value="1"/>
</dbReference>
<feature type="active site" evidence="5">
    <location>
        <position position="215"/>
    </location>
</feature>
<evidence type="ECO:0000256" key="5">
    <source>
        <dbReference type="PROSITE-ProRule" id="PRU10007"/>
    </source>
</evidence>
<evidence type="ECO:0000259" key="7">
    <source>
        <dbReference type="Pfam" id="PF00171"/>
    </source>
</evidence>
<feature type="domain" description="Aldehyde dehydrogenase" evidence="7">
    <location>
        <begin position="17"/>
        <end position="437"/>
    </location>
</feature>
<dbReference type="InterPro" id="IPR015590">
    <property type="entry name" value="Aldehyde_DH_dom"/>
</dbReference>
<gene>
    <name evidence="8" type="ORF">IPZ78_03165</name>
</gene>
<dbReference type="InterPro" id="IPR029510">
    <property type="entry name" value="Ald_DH_CS_GLU"/>
</dbReference>
<dbReference type="PANTHER" id="PTHR43570:SF20">
    <property type="entry name" value="ALDEHYDE DEHYDROGENASE ALDX-RELATED"/>
    <property type="match status" value="1"/>
</dbReference>
<keyword evidence="2 4" id="KW-0560">Oxidoreductase</keyword>
<dbReference type="RefSeq" id="WP_225551490.1">
    <property type="nucleotide sequence ID" value="NZ_JADEYP010000004.1"/>
</dbReference>
<dbReference type="PROSITE" id="PS00070">
    <property type="entry name" value="ALDEHYDE_DEHYDR_CYS"/>
    <property type="match status" value="1"/>
</dbReference>
<evidence type="ECO:0000256" key="1">
    <source>
        <dbReference type="ARBA" id="ARBA00009986"/>
    </source>
</evidence>
<comment type="caution">
    <text evidence="8">The sequence shown here is derived from an EMBL/GenBank/DDBJ whole genome shotgun (WGS) entry which is preliminary data.</text>
</comment>
<dbReference type="Gene3D" id="3.40.605.10">
    <property type="entry name" value="Aldehyde Dehydrogenase, Chain A, domain 1"/>
    <property type="match status" value="1"/>
</dbReference>
<dbReference type="InterPro" id="IPR016162">
    <property type="entry name" value="Ald_DH_N"/>
</dbReference>
<name>A0ABS7Z1V9_9SPHI</name>